<protein>
    <submittedName>
        <fullName evidence="1">Uncharacterized protein</fullName>
    </submittedName>
</protein>
<proteinExistence type="predicted"/>
<dbReference type="Proteomes" id="UP000187735">
    <property type="component" value="Chromosome"/>
</dbReference>
<dbReference type="Pfam" id="PF14100">
    <property type="entry name" value="DUF6807"/>
    <property type="match status" value="1"/>
</dbReference>
<reference evidence="1 2" key="1">
    <citation type="journal article" date="2016" name="Front. Microbiol.">
        <title>Fuerstia marisgermanicae gen. nov., sp. nov., an Unusual Member of the Phylum Planctomycetes from the German Wadden Sea.</title>
        <authorList>
            <person name="Kohn T."/>
            <person name="Heuer A."/>
            <person name="Jogler M."/>
            <person name="Vollmers J."/>
            <person name="Boedeker C."/>
            <person name="Bunk B."/>
            <person name="Rast P."/>
            <person name="Borchert D."/>
            <person name="Glockner I."/>
            <person name="Freese H.M."/>
            <person name="Klenk H.P."/>
            <person name="Overmann J."/>
            <person name="Kaster A.K."/>
            <person name="Rohde M."/>
            <person name="Wiegand S."/>
            <person name="Jogler C."/>
        </authorList>
    </citation>
    <scope>NUCLEOTIDE SEQUENCE [LARGE SCALE GENOMIC DNA]</scope>
    <source>
        <strain evidence="1 2">NH11</strain>
    </source>
</reference>
<name>A0A1P8WJW2_9PLAN</name>
<dbReference type="AlphaFoldDB" id="A0A1P8WJW2"/>
<dbReference type="InterPro" id="IPR029475">
    <property type="entry name" value="DUF6807"/>
</dbReference>
<dbReference type="STRING" id="1891926.Fuma_03972"/>
<gene>
    <name evidence="1" type="ORF">Fuma_03972</name>
</gene>
<evidence type="ECO:0000313" key="2">
    <source>
        <dbReference type="Proteomes" id="UP000187735"/>
    </source>
</evidence>
<keyword evidence="2" id="KW-1185">Reference proteome</keyword>
<organism evidence="1 2">
    <name type="scientific">Fuerstiella marisgermanici</name>
    <dbReference type="NCBI Taxonomy" id="1891926"/>
    <lineage>
        <taxon>Bacteria</taxon>
        <taxon>Pseudomonadati</taxon>
        <taxon>Planctomycetota</taxon>
        <taxon>Planctomycetia</taxon>
        <taxon>Planctomycetales</taxon>
        <taxon>Planctomycetaceae</taxon>
        <taxon>Fuerstiella</taxon>
    </lineage>
</organism>
<accession>A0A1P8WJW2</accession>
<dbReference type="EMBL" id="CP017641">
    <property type="protein sequence ID" value="APZ94344.1"/>
    <property type="molecule type" value="Genomic_DNA"/>
</dbReference>
<sequence length="181" mass="19924">MKLSAVMDWKSPDFRDADGAKTPIVRERTSITVHPATDAYRLIDFEIQLQALVPDVKIGGSEDDKGYGGFSPRIQLNPEQVFSGEAGVLEPTTTAVDAGPWLDISDSKSGFTILSHPSNPGHPQPWILRRAKSMQNAVYPGKDPKAVSTDQPTVLKYRLILHRGDMEAKVISEIYARYGDS</sequence>
<dbReference type="KEGG" id="fmr:Fuma_03972"/>
<evidence type="ECO:0000313" key="1">
    <source>
        <dbReference type="EMBL" id="APZ94344.1"/>
    </source>
</evidence>